<feature type="compositionally biased region" description="Basic and acidic residues" evidence="1">
    <location>
        <begin position="51"/>
        <end position="64"/>
    </location>
</feature>
<reference evidence="2 3" key="1">
    <citation type="submission" date="2019-02" db="EMBL/GenBank/DDBJ databases">
        <title>Genome sequencing of the rare red list fungi Antrodiella citrinella (Flaviporus citrinellus).</title>
        <authorList>
            <person name="Buettner E."/>
            <person name="Kellner H."/>
        </authorList>
    </citation>
    <scope>NUCLEOTIDE SEQUENCE [LARGE SCALE GENOMIC DNA]</scope>
    <source>
        <strain evidence="2 3">DSM 108506</strain>
    </source>
</reference>
<evidence type="ECO:0000256" key="1">
    <source>
        <dbReference type="SAM" id="MobiDB-lite"/>
    </source>
</evidence>
<name>A0A4S4MMV9_9APHY</name>
<dbReference type="Proteomes" id="UP000308730">
    <property type="component" value="Unassembled WGS sequence"/>
</dbReference>
<evidence type="ECO:0000313" key="2">
    <source>
        <dbReference type="EMBL" id="THH26538.1"/>
    </source>
</evidence>
<feature type="compositionally biased region" description="Acidic residues" evidence="1">
    <location>
        <begin position="65"/>
        <end position="80"/>
    </location>
</feature>
<protein>
    <submittedName>
        <fullName evidence="2">Uncharacterized protein</fullName>
    </submittedName>
</protein>
<dbReference type="EMBL" id="SGPM01000337">
    <property type="protein sequence ID" value="THH26538.1"/>
    <property type="molecule type" value="Genomic_DNA"/>
</dbReference>
<feature type="region of interest" description="Disordered" evidence="1">
    <location>
        <begin position="28"/>
        <end position="80"/>
    </location>
</feature>
<keyword evidence="3" id="KW-1185">Reference proteome</keyword>
<proteinExistence type="predicted"/>
<comment type="caution">
    <text evidence="2">The sequence shown here is derived from an EMBL/GenBank/DDBJ whole genome shotgun (WGS) entry which is preliminary data.</text>
</comment>
<evidence type="ECO:0000313" key="3">
    <source>
        <dbReference type="Proteomes" id="UP000308730"/>
    </source>
</evidence>
<sequence length="129" mass="14441">MWGRRTQVYIQDAQKIVDSRWASVVNTAASYLGPPPPTRDNDSSSEDEDADAPRMDTFGQREESSGDESAPDDPMEESDLEYENIVAHYSSFPVYIVLGLPTSHPPDPHHAMLLIDTQAIHKTTRLRLS</sequence>
<dbReference type="AlphaFoldDB" id="A0A4S4MMV9"/>
<organism evidence="2 3">
    <name type="scientific">Antrodiella citrinella</name>
    <dbReference type="NCBI Taxonomy" id="2447956"/>
    <lineage>
        <taxon>Eukaryota</taxon>
        <taxon>Fungi</taxon>
        <taxon>Dikarya</taxon>
        <taxon>Basidiomycota</taxon>
        <taxon>Agaricomycotina</taxon>
        <taxon>Agaricomycetes</taxon>
        <taxon>Polyporales</taxon>
        <taxon>Steccherinaceae</taxon>
        <taxon>Antrodiella</taxon>
    </lineage>
</organism>
<accession>A0A4S4MMV9</accession>
<gene>
    <name evidence="2" type="ORF">EUX98_g7654</name>
</gene>